<evidence type="ECO:0000256" key="1">
    <source>
        <dbReference type="SAM" id="MobiDB-lite"/>
    </source>
</evidence>
<feature type="compositionally biased region" description="Basic and acidic residues" evidence="1">
    <location>
        <begin position="138"/>
        <end position="149"/>
    </location>
</feature>
<name>A0A178Z3A8_9EURO</name>
<proteinExistence type="predicted"/>
<dbReference type="Proteomes" id="UP000078343">
    <property type="component" value="Unassembled WGS sequence"/>
</dbReference>
<dbReference type="GO" id="GO:0016616">
    <property type="term" value="F:oxidoreductase activity, acting on the CH-OH group of donors, NAD or NADP as acceptor"/>
    <property type="evidence" value="ECO:0007669"/>
    <property type="project" value="InterPro"/>
</dbReference>
<sequence length="159" mass="17404">MTPPLLYPSLKAARRCSTSPTAWTSTRIFDDARGDDHDTEIITSELYANRWPPRYVQSMSLNTSCAMAGARLAERLLKAAQVEKGVVECTFVDSPLYKNQGIECFSSKVELGPGRVQKIHPVGRRVCHPGQGLGRTGRRPEPASRHREATPAGVTAGNI</sequence>
<dbReference type="GeneID" id="30016095"/>
<organism evidence="2 3">
    <name type="scientific">Fonsecaea erecta</name>
    <dbReference type="NCBI Taxonomy" id="1367422"/>
    <lineage>
        <taxon>Eukaryota</taxon>
        <taxon>Fungi</taxon>
        <taxon>Dikarya</taxon>
        <taxon>Ascomycota</taxon>
        <taxon>Pezizomycotina</taxon>
        <taxon>Eurotiomycetes</taxon>
        <taxon>Chaetothyriomycetidae</taxon>
        <taxon>Chaetothyriales</taxon>
        <taxon>Herpotrichiellaceae</taxon>
        <taxon>Fonsecaea</taxon>
    </lineage>
</organism>
<dbReference type="RefSeq" id="XP_018687273.1">
    <property type="nucleotide sequence ID" value="XM_018843432.1"/>
</dbReference>
<evidence type="ECO:0000313" key="3">
    <source>
        <dbReference type="Proteomes" id="UP000078343"/>
    </source>
</evidence>
<comment type="caution">
    <text evidence="2">The sequence shown here is derived from an EMBL/GenBank/DDBJ whole genome shotgun (WGS) entry which is preliminary data.</text>
</comment>
<dbReference type="Gene3D" id="3.90.110.10">
    <property type="entry name" value="Lactate dehydrogenase/glycoside hydrolase, family 4, C-terminal"/>
    <property type="match status" value="1"/>
</dbReference>
<feature type="region of interest" description="Disordered" evidence="1">
    <location>
        <begin position="124"/>
        <end position="159"/>
    </location>
</feature>
<dbReference type="EMBL" id="LVYI01000018">
    <property type="protein sequence ID" value="OAP53906.1"/>
    <property type="molecule type" value="Genomic_DNA"/>
</dbReference>
<keyword evidence="3" id="KW-1185">Reference proteome</keyword>
<dbReference type="InterPro" id="IPR015955">
    <property type="entry name" value="Lactate_DH/Glyco_Ohase_4_C"/>
</dbReference>
<dbReference type="OrthoDB" id="4069699at2759"/>
<protein>
    <submittedName>
        <fullName evidence="2">Uncharacterized protein</fullName>
    </submittedName>
</protein>
<gene>
    <name evidence="2" type="ORF">AYL99_11928</name>
</gene>
<dbReference type="AlphaFoldDB" id="A0A178Z3A8"/>
<evidence type="ECO:0000313" key="2">
    <source>
        <dbReference type="EMBL" id="OAP53906.1"/>
    </source>
</evidence>
<accession>A0A178Z3A8</accession>
<reference evidence="2 3" key="1">
    <citation type="submission" date="2016-04" db="EMBL/GenBank/DDBJ databases">
        <title>Draft genome of Fonsecaea erecta CBS 125763.</title>
        <authorList>
            <person name="Weiss V.A."/>
            <person name="Vicente V.A."/>
            <person name="Raittz R.T."/>
            <person name="Moreno L.F."/>
            <person name="De Souza E.M."/>
            <person name="Pedrosa F.O."/>
            <person name="Steffens M.B."/>
            <person name="Faoro H."/>
            <person name="Tadra-Sfeir M.Z."/>
            <person name="Najafzadeh M.J."/>
            <person name="Felipe M.S."/>
            <person name="Teixeira M."/>
            <person name="Sun J."/>
            <person name="Xi L."/>
            <person name="Gomes R."/>
            <person name="De Azevedo C.M."/>
            <person name="Salgado C.G."/>
            <person name="Da Silva M.B."/>
            <person name="Nascimento M.F."/>
            <person name="Queiroz-Telles F."/>
            <person name="Attili D.S."/>
            <person name="Gorbushina A."/>
        </authorList>
    </citation>
    <scope>NUCLEOTIDE SEQUENCE [LARGE SCALE GENOMIC DNA]</scope>
    <source>
        <strain evidence="2 3">CBS 125763</strain>
    </source>
</reference>
<dbReference type="STRING" id="1367422.A0A178Z3A8"/>